<accession>A0A4P9Z6G8</accession>
<protein>
    <recommendedName>
        <fullName evidence="4">Ribonuclease P protein subunit p20</fullName>
        <shortName evidence="4">RNaseP protein p20</shortName>
    </recommendedName>
</protein>
<dbReference type="InterPro" id="IPR014612">
    <property type="entry name" value="Pop7/Rpp20"/>
</dbReference>
<dbReference type="OrthoDB" id="416729at2759"/>
<gene>
    <name evidence="5" type="ORF">SYNPS1DRAFT_20805</name>
</gene>
<evidence type="ECO:0000256" key="1">
    <source>
        <dbReference type="ARBA" id="ARBA00004604"/>
    </source>
</evidence>
<comment type="subcellular location">
    <subcellularLocation>
        <location evidence="1 4">Nucleus</location>
        <location evidence="1 4">Nucleolus</location>
    </subcellularLocation>
</comment>
<dbReference type="PANTHER" id="PTHR15314">
    <property type="entry name" value="RIBONUCLEASE P PROTEIN SUBUNIT P20"/>
    <property type="match status" value="1"/>
</dbReference>
<dbReference type="Proteomes" id="UP000278143">
    <property type="component" value="Unassembled WGS sequence"/>
</dbReference>
<keyword evidence="2 4" id="KW-0819">tRNA processing</keyword>
<dbReference type="GO" id="GO:0003676">
    <property type="term" value="F:nucleic acid binding"/>
    <property type="evidence" value="ECO:0007669"/>
    <property type="project" value="InterPro"/>
</dbReference>
<dbReference type="GO" id="GO:0000172">
    <property type="term" value="C:ribonuclease MRP complex"/>
    <property type="evidence" value="ECO:0007669"/>
    <property type="project" value="InterPro"/>
</dbReference>
<dbReference type="GO" id="GO:0006364">
    <property type="term" value="P:rRNA processing"/>
    <property type="evidence" value="ECO:0007669"/>
    <property type="project" value="UniProtKB-KW"/>
</dbReference>
<evidence type="ECO:0000256" key="4">
    <source>
        <dbReference type="PIRNR" id="PIRNR036572"/>
    </source>
</evidence>
<dbReference type="InterPro" id="IPR036882">
    <property type="entry name" value="Alba-like_dom_sf"/>
</dbReference>
<sequence>MEKASLGRIVKRAPQRPATKANDIYVTRKSSFRGQLARAKKLLASKESRFDTVIIHGLGAAIGRAIELATAVESSMHHQVTLDTTTSTVSLVDDLYPSDQESMPSAQERFNSAIHITIRRKPALASSTVQPLSKGQA</sequence>
<dbReference type="SUPFAM" id="SSF82704">
    <property type="entry name" value="AlbA-like"/>
    <property type="match status" value="1"/>
</dbReference>
<comment type="similarity">
    <text evidence="4">Belongs to the histone-like Alba family.</text>
</comment>
<dbReference type="Gene3D" id="3.30.110.20">
    <property type="entry name" value="Alba-like domain"/>
    <property type="match status" value="1"/>
</dbReference>
<keyword evidence="3 4" id="KW-0539">Nucleus</keyword>
<evidence type="ECO:0000256" key="3">
    <source>
        <dbReference type="ARBA" id="ARBA00023242"/>
    </source>
</evidence>
<dbReference type="EMBL" id="KZ989157">
    <property type="protein sequence ID" value="RKP27752.1"/>
    <property type="molecule type" value="Genomic_DNA"/>
</dbReference>
<dbReference type="Pfam" id="PF12328">
    <property type="entry name" value="Rpp20"/>
    <property type="match status" value="1"/>
</dbReference>
<dbReference type="GO" id="GO:0005655">
    <property type="term" value="C:nucleolar ribonuclease P complex"/>
    <property type="evidence" value="ECO:0007669"/>
    <property type="project" value="InterPro"/>
</dbReference>
<dbReference type="GO" id="GO:0001682">
    <property type="term" value="P:tRNA 5'-leader removal"/>
    <property type="evidence" value="ECO:0007669"/>
    <property type="project" value="InterPro"/>
</dbReference>
<name>A0A4P9Z6G8_9FUNG</name>
<dbReference type="PIRSF" id="PIRSF036572">
    <property type="entry name" value="RPP20"/>
    <property type="match status" value="1"/>
</dbReference>
<dbReference type="PANTHER" id="PTHR15314:SF1">
    <property type="entry name" value="RIBONUCLEASE P PROTEIN SUBUNIT P20"/>
    <property type="match status" value="1"/>
</dbReference>
<keyword evidence="4" id="KW-0698">rRNA processing</keyword>
<dbReference type="GO" id="GO:0004526">
    <property type="term" value="F:ribonuclease P activity"/>
    <property type="evidence" value="ECO:0007669"/>
    <property type="project" value="UniProtKB-UniRule"/>
</dbReference>
<comment type="function">
    <text evidence="4">Component of ribonuclease P, a ribonucleoprotein complex that generates mature tRNA molecules by cleaving their 5'-ends. Also a component of the MRP ribonuclease complex, which cleaves pre-rRNA sequences.</text>
</comment>
<evidence type="ECO:0000313" key="5">
    <source>
        <dbReference type="EMBL" id="RKP27752.1"/>
    </source>
</evidence>
<proteinExistence type="inferred from homology"/>
<reference evidence="6" key="1">
    <citation type="journal article" date="2018" name="Nat. Microbiol.">
        <title>Leveraging single-cell genomics to expand the fungal tree of life.</title>
        <authorList>
            <person name="Ahrendt S.R."/>
            <person name="Quandt C.A."/>
            <person name="Ciobanu D."/>
            <person name="Clum A."/>
            <person name="Salamov A."/>
            <person name="Andreopoulos B."/>
            <person name="Cheng J.F."/>
            <person name="Woyke T."/>
            <person name="Pelin A."/>
            <person name="Henrissat B."/>
            <person name="Reynolds N.K."/>
            <person name="Benny G.L."/>
            <person name="Smith M.E."/>
            <person name="James T.Y."/>
            <person name="Grigoriev I.V."/>
        </authorList>
    </citation>
    <scope>NUCLEOTIDE SEQUENCE [LARGE SCALE GENOMIC DNA]</scope>
    <source>
        <strain evidence="6">Benny S71-1</strain>
    </source>
</reference>
<organism evidence="5 6">
    <name type="scientific">Syncephalis pseudoplumigaleata</name>
    <dbReference type="NCBI Taxonomy" id="1712513"/>
    <lineage>
        <taxon>Eukaryota</taxon>
        <taxon>Fungi</taxon>
        <taxon>Fungi incertae sedis</taxon>
        <taxon>Zoopagomycota</taxon>
        <taxon>Zoopagomycotina</taxon>
        <taxon>Zoopagomycetes</taxon>
        <taxon>Zoopagales</taxon>
        <taxon>Piptocephalidaceae</taxon>
        <taxon>Syncephalis</taxon>
    </lineage>
</organism>
<evidence type="ECO:0000256" key="2">
    <source>
        <dbReference type="ARBA" id="ARBA00022694"/>
    </source>
</evidence>
<keyword evidence="6" id="KW-1185">Reference proteome</keyword>
<dbReference type="AlphaFoldDB" id="A0A4P9Z6G8"/>
<evidence type="ECO:0000313" key="6">
    <source>
        <dbReference type="Proteomes" id="UP000278143"/>
    </source>
</evidence>